<dbReference type="InterPro" id="IPR041233">
    <property type="entry name" value="Melibiase_C"/>
</dbReference>
<gene>
    <name evidence="7" type="ORF">NX778_07040</name>
</gene>
<keyword evidence="8" id="KW-1185">Reference proteome</keyword>
<evidence type="ECO:0000313" key="8">
    <source>
        <dbReference type="Proteomes" id="UP001204621"/>
    </source>
</evidence>
<dbReference type="InterPro" id="IPR013780">
    <property type="entry name" value="Glyco_hydro_b"/>
</dbReference>
<dbReference type="PANTHER" id="PTHR11452">
    <property type="entry name" value="ALPHA-GALACTOSIDASE/ALPHA-N-ACETYLGALACTOSAMINIDASE"/>
    <property type="match status" value="1"/>
</dbReference>
<keyword evidence="4 5" id="KW-0326">Glycosidase</keyword>
<dbReference type="InterPro" id="IPR008979">
    <property type="entry name" value="Galactose-bd-like_sf"/>
</dbReference>
<dbReference type="InterPro" id="IPR038637">
    <property type="entry name" value="NPCBM_sf"/>
</dbReference>
<dbReference type="Pfam" id="PF08305">
    <property type="entry name" value="NPCBM"/>
    <property type="match status" value="1"/>
</dbReference>
<dbReference type="PRINTS" id="PR00740">
    <property type="entry name" value="GLHYDRLASE27"/>
</dbReference>
<name>A0ABT2CV28_9BURK</name>
<evidence type="ECO:0000313" key="7">
    <source>
        <dbReference type="EMBL" id="MCS0657817.1"/>
    </source>
</evidence>
<dbReference type="EMBL" id="JANUGU010000001">
    <property type="protein sequence ID" value="MCS0657817.1"/>
    <property type="molecule type" value="Genomic_DNA"/>
</dbReference>
<evidence type="ECO:0000256" key="2">
    <source>
        <dbReference type="ARBA" id="ARBA00022729"/>
    </source>
</evidence>
<dbReference type="SUPFAM" id="SSF51445">
    <property type="entry name" value="(Trans)glycosidases"/>
    <property type="match status" value="1"/>
</dbReference>
<keyword evidence="2" id="KW-0732">Signal</keyword>
<comment type="similarity">
    <text evidence="1 5">Belongs to the glycosyl hydrolase 27 family.</text>
</comment>
<dbReference type="InterPro" id="IPR013785">
    <property type="entry name" value="Aldolase_TIM"/>
</dbReference>
<dbReference type="Gene3D" id="2.60.120.1060">
    <property type="entry name" value="NPCBM/NEW2 domain"/>
    <property type="match status" value="1"/>
</dbReference>
<dbReference type="SUPFAM" id="SSF51011">
    <property type="entry name" value="Glycosyl hydrolase domain"/>
    <property type="match status" value="1"/>
</dbReference>
<dbReference type="PANTHER" id="PTHR11452:SF75">
    <property type="entry name" value="ALPHA-GALACTOSIDASE MEL1"/>
    <property type="match status" value="1"/>
</dbReference>
<evidence type="ECO:0000256" key="5">
    <source>
        <dbReference type="RuleBase" id="RU361168"/>
    </source>
</evidence>
<feature type="domain" description="Glycosyl hydrolase family 98 putative carbohydrate-binding module" evidence="6">
    <location>
        <begin position="479"/>
        <end position="624"/>
    </location>
</feature>
<dbReference type="InterPro" id="IPR013222">
    <property type="entry name" value="Glyco_hyd_98_carb-bd"/>
</dbReference>
<evidence type="ECO:0000256" key="1">
    <source>
        <dbReference type="ARBA" id="ARBA00009743"/>
    </source>
</evidence>
<comment type="catalytic activity">
    <reaction evidence="5">
        <text>Hydrolysis of terminal, non-reducing alpha-D-galactose residues in alpha-D-galactosides, including galactose oligosaccharides, galactomannans and galactolipids.</text>
        <dbReference type="EC" id="3.2.1.22"/>
    </reaction>
</comment>
<evidence type="ECO:0000256" key="3">
    <source>
        <dbReference type="ARBA" id="ARBA00022801"/>
    </source>
</evidence>
<dbReference type="RefSeq" id="WP_258810959.1">
    <property type="nucleotide sequence ID" value="NZ_JANUGU010000001.1"/>
</dbReference>
<dbReference type="Gene3D" id="3.20.20.70">
    <property type="entry name" value="Aldolase class I"/>
    <property type="match status" value="1"/>
</dbReference>
<dbReference type="Pfam" id="PF17801">
    <property type="entry name" value="Melibiase_C"/>
    <property type="match status" value="1"/>
</dbReference>
<dbReference type="SMART" id="SM00776">
    <property type="entry name" value="NPCBM"/>
    <property type="match status" value="1"/>
</dbReference>
<dbReference type="CDD" id="cd14792">
    <property type="entry name" value="GH27"/>
    <property type="match status" value="1"/>
</dbReference>
<keyword evidence="5" id="KW-1015">Disulfide bond</keyword>
<reference evidence="7 8" key="1">
    <citation type="submission" date="2022-08" db="EMBL/GenBank/DDBJ databases">
        <title>Reclassification of Massilia species as members of the genera Telluria, Duganella, Pseudoduganella, Mokoshia gen. nov. and Zemynaea gen. nov. using orthogonal and non-orthogonal genome-based approaches.</title>
        <authorList>
            <person name="Bowman J.P."/>
        </authorList>
    </citation>
    <scope>NUCLEOTIDE SEQUENCE [LARGE SCALE GENOMIC DNA]</scope>
    <source>
        <strain evidence="7 8">JCM 31606</strain>
    </source>
</reference>
<dbReference type="Gene3D" id="2.60.40.1180">
    <property type="entry name" value="Golgi alpha-mannosidase II"/>
    <property type="match status" value="1"/>
</dbReference>
<proteinExistence type="inferred from homology"/>
<sequence>MSQAIASKPFKRLLLTGAGGRLGSVKPASKILLASILFASTAAVAQSVPDMWSPLSATSKQIRFTLPPMGWSSWNTFGRHVNEDLIKKTADAMVSSGLRDAGYIYIDIDDGWMKGREHDGTIKADPDKFPSGMKALADYVHSKGLKLGLYTTNYTVTCAGRKGGGLVGSLGHEFQDAAAMAAWGIDLLKFDNCDGSAESFYAMRAALDAIEKKSGKKIYLNLHYVTRPDAFPHTPDSWAATRLGDSARIARDISRKWETVEHLIDDARVLAPAYIQPGFVADMDSFEVGHAELSPDEARTHVSVWAVMSAPFMAGNDLTKMDRETQALLTNPEVIAIDQDPLGFGASEVGLRPGQQARTHMLAKPLASSGSRAVALVNQGDQAANLTVKFADLGLAEGLVLVRDVWTHKDLGRMKDSFSTELPPHGTMLVTVAGQEPALSGLVELSSVHWAHAAFNRIDTSPYTSNIAIDAAPPAAHTDVKAVPISTALTVNASLAVPVADRKMSIAGKSYARGFGILGAPTQIAYRLDRKCSEFTADIGADDTGNPAGAVNFEVWGDGRKLYDSGMMQPGDEAKRINVNVSQVAMLRLIVNGQNGGMLDDLIHRSGGQSAFDTADWAAPQLHCTKP</sequence>
<dbReference type="Proteomes" id="UP001204621">
    <property type="component" value="Unassembled WGS sequence"/>
</dbReference>
<comment type="caution">
    <text evidence="7">The sequence shown here is derived from an EMBL/GenBank/DDBJ whole genome shotgun (WGS) entry which is preliminary data.</text>
</comment>
<dbReference type="InterPro" id="IPR017853">
    <property type="entry name" value="GH"/>
</dbReference>
<organism evidence="7 8">
    <name type="scientific">Massilia terrae</name>
    <dbReference type="NCBI Taxonomy" id="1811224"/>
    <lineage>
        <taxon>Bacteria</taxon>
        <taxon>Pseudomonadati</taxon>
        <taxon>Pseudomonadota</taxon>
        <taxon>Betaproteobacteria</taxon>
        <taxon>Burkholderiales</taxon>
        <taxon>Oxalobacteraceae</taxon>
        <taxon>Telluria group</taxon>
        <taxon>Massilia</taxon>
    </lineage>
</organism>
<keyword evidence="3 5" id="KW-0378">Hydrolase</keyword>
<dbReference type="SUPFAM" id="SSF49785">
    <property type="entry name" value="Galactose-binding domain-like"/>
    <property type="match status" value="1"/>
</dbReference>
<evidence type="ECO:0000259" key="6">
    <source>
        <dbReference type="SMART" id="SM00776"/>
    </source>
</evidence>
<accession>A0ABT2CV28</accession>
<dbReference type="Pfam" id="PF16499">
    <property type="entry name" value="Melibiase_2"/>
    <property type="match status" value="1"/>
</dbReference>
<evidence type="ECO:0000256" key="4">
    <source>
        <dbReference type="ARBA" id="ARBA00023295"/>
    </source>
</evidence>
<dbReference type="EC" id="3.2.1.22" evidence="5"/>
<protein>
    <recommendedName>
        <fullName evidence="5">Alpha-galactosidase</fullName>
        <ecNumber evidence="5">3.2.1.22</ecNumber>
    </recommendedName>
    <alternativeName>
        <fullName evidence="5">Melibiase</fullName>
    </alternativeName>
</protein>
<dbReference type="InterPro" id="IPR002241">
    <property type="entry name" value="Glyco_hydro_27"/>
</dbReference>